<dbReference type="Pfam" id="PF00027">
    <property type="entry name" value="cNMP_binding"/>
    <property type="match status" value="1"/>
</dbReference>
<dbReference type="CDD" id="cd00038">
    <property type="entry name" value="CAP_ED"/>
    <property type="match status" value="1"/>
</dbReference>
<evidence type="ECO:0000256" key="2">
    <source>
        <dbReference type="ARBA" id="ARBA00023125"/>
    </source>
</evidence>
<evidence type="ECO:0000259" key="5">
    <source>
        <dbReference type="PROSITE" id="PS51063"/>
    </source>
</evidence>
<dbReference type="Gene3D" id="2.60.120.10">
    <property type="entry name" value="Jelly Rolls"/>
    <property type="match status" value="1"/>
</dbReference>
<dbReference type="Proteomes" id="UP000579531">
    <property type="component" value="Unassembled WGS sequence"/>
</dbReference>
<evidence type="ECO:0000256" key="3">
    <source>
        <dbReference type="ARBA" id="ARBA00023163"/>
    </source>
</evidence>
<feature type="domain" description="HTH crp-type" evidence="5">
    <location>
        <begin position="150"/>
        <end position="223"/>
    </location>
</feature>
<dbReference type="SUPFAM" id="SSF51206">
    <property type="entry name" value="cAMP-binding domain-like"/>
    <property type="match status" value="1"/>
</dbReference>
<dbReference type="InterPro" id="IPR012318">
    <property type="entry name" value="HTH_CRP"/>
</dbReference>
<evidence type="ECO:0000256" key="1">
    <source>
        <dbReference type="ARBA" id="ARBA00023015"/>
    </source>
</evidence>
<dbReference type="GO" id="GO:0005829">
    <property type="term" value="C:cytosol"/>
    <property type="evidence" value="ECO:0007669"/>
    <property type="project" value="TreeGrafter"/>
</dbReference>
<dbReference type="GeneID" id="93840645"/>
<evidence type="ECO:0000313" key="6">
    <source>
        <dbReference type="EMBL" id="MBB5813187.1"/>
    </source>
</evidence>
<dbReference type="PROSITE" id="PS51063">
    <property type="entry name" value="HTH_CRP_2"/>
    <property type="match status" value="1"/>
</dbReference>
<dbReference type="Pfam" id="PF13545">
    <property type="entry name" value="HTH_Crp_2"/>
    <property type="match status" value="1"/>
</dbReference>
<keyword evidence="3" id="KW-0804">Transcription</keyword>
<proteinExistence type="predicted"/>
<dbReference type="GO" id="GO:0003677">
    <property type="term" value="F:DNA binding"/>
    <property type="evidence" value="ECO:0007669"/>
    <property type="project" value="UniProtKB-KW"/>
</dbReference>
<accession>A0AA89Q2E0</accession>
<evidence type="ECO:0000313" key="7">
    <source>
        <dbReference type="Proteomes" id="UP000579531"/>
    </source>
</evidence>
<organism evidence="6 7">
    <name type="scientific">Streptomyces collinus</name>
    <dbReference type="NCBI Taxonomy" id="42684"/>
    <lineage>
        <taxon>Bacteria</taxon>
        <taxon>Bacillati</taxon>
        <taxon>Actinomycetota</taxon>
        <taxon>Actinomycetes</taxon>
        <taxon>Kitasatosporales</taxon>
        <taxon>Streptomycetaceae</taxon>
        <taxon>Streptomyces</taxon>
    </lineage>
</organism>
<dbReference type="InterPro" id="IPR050397">
    <property type="entry name" value="Env_Response_Regulators"/>
</dbReference>
<protein>
    <submittedName>
        <fullName evidence="6">CRP-like cAMP-binding protein</fullName>
    </submittedName>
</protein>
<dbReference type="Gene3D" id="1.10.10.10">
    <property type="entry name" value="Winged helix-like DNA-binding domain superfamily/Winged helix DNA-binding domain"/>
    <property type="match status" value="1"/>
</dbReference>
<name>A0AA89Q2E0_STRCU</name>
<dbReference type="RefSeq" id="WP_184848991.1">
    <property type="nucleotide sequence ID" value="NZ_BAABFE010000001.1"/>
</dbReference>
<dbReference type="PANTHER" id="PTHR24567">
    <property type="entry name" value="CRP FAMILY TRANSCRIPTIONAL REGULATORY PROTEIN"/>
    <property type="match status" value="1"/>
</dbReference>
<dbReference type="PANTHER" id="PTHR24567:SF74">
    <property type="entry name" value="HTH-TYPE TRANSCRIPTIONAL REGULATOR ARCR"/>
    <property type="match status" value="1"/>
</dbReference>
<dbReference type="InterPro" id="IPR036388">
    <property type="entry name" value="WH-like_DNA-bd_sf"/>
</dbReference>
<keyword evidence="1" id="KW-0805">Transcription regulation</keyword>
<keyword evidence="7" id="KW-1185">Reference proteome</keyword>
<gene>
    <name evidence="6" type="ORF">HNR72_004215</name>
</gene>
<comment type="caution">
    <text evidence="6">The sequence shown here is derived from an EMBL/GenBank/DDBJ whole genome shotgun (WGS) entry which is preliminary data.</text>
</comment>
<dbReference type="GO" id="GO:0003700">
    <property type="term" value="F:DNA-binding transcription factor activity"/>
    <property type="evidence" value="ECO:0007669"/>
    <property type="project" value="TreeGrafter"/>
</dbReference>
<dbReference type="PROSITE" id="PS50042">
    <property type="entry name" value="CNMP_BINDING_3"/>
    <property type="match status" value="1"/>
</dbReference>
<dbReference type="SUPFAM" id="SSF46785">
    <property type="entry name" value="Winged helix' DNA-binding domain"/>
    <property type="match status" value="1"/>
</dbReference>
<dbReference type="EMBL" id="JACHLX010000001">
    <property type="protein sequence ID" value="MBB5813187.1"/>
    <property type="molecule type" value="Genomic_DNA"/>
</dbReference>
<dbReference type="AlphaFoldDB" id="A0AA89Q2E0"/>
<evidence type="ECO:0000259" key="4">
    <source>
        <dbReference type="PROSITE" id="PS50042"/>
    </source>
</evidence>
<sequence length="234" mass="25878">MTGGQSRAWDDDGVPFLARLERDDRTALLSIGRPLSYRERGVILHQDEPSSHVLLLLHGWTKVTAIAVNGYEALLALRGPGDIIGEGAALSGRHRSATVTALEPVDAVVIDQGRFTLFVSEHPRVALHLLSLSTDRQRSTDRRRLEWAALTVRERLAVLLLELVRTHGSRTDEGIELTIGLSQQEFAGSVGSSREAVARLLKELRDRQVVATRRRRIVVLRPDVLHRIAGDTSA</sequence>
<dbReference type="SMART" id="SM00419">
    <property type="entry name" value="HTH_CRP"/>
    <property type="match status" value="1"/>
</dbReference>
<keyword evidence="2" id="KW-0238">DNA-binding</keyword>
<reference evidence="6 7" key="1">
    <citation type="submission" date="2020-08" db="EMBL/GenBank/DDBJ databases">
        <title>Sequencing the genomes of 1000 actinobacteria strains.</title>
        <authorList>
            <person name="Klenk H.-P."/>
        </authorList>
    </citation>
    <scope>NUCLEOTIDE SEQUENCE [LARGE SCALE GENOMIC DNA]</scope>
    <source>
        <strain evidence="6 7">DSM 40129</strain>
    </source>
</reference>
<dbReference type="InterPro" id="IPR000595">
    <property type="entry name" value="cNMP-bd_dom"/>
</dbReference>
<dbReference type="InterPro" id="IPR018490">
    <property type="entry name" value="cNMP-bd_dom_sf"/>
</dbReference>
<dbReference type="InterPro" id="IPR036390">
    <property type="entry name" value="WH_DNA-bd_sf"/>
</dbReference>
<dbReference type="SMART" id="SM00100">
    <property type="entry name" value="cNMP"/>
    <property type="match status" value="1"/>
</dbReference>
<dbReference type="InterPro" id="IPR014710">
    <property type="entry name" value="RmlC-like_jellyroll"/>
</dbReference>
<feature type="domain" description="Cyclic nucleotide-binding" evidence="4">
    <location>
        <begin position="16"/>
        <end position="115"/>
    </location>
</feature>